<dbReference type="PROSITE" id="PS51257">
    <property type="entry name" value="PROKAR_LIPOPROTEIN"/>
    <property type="match status" value="1"/>
</dbReference>
<feature type="region of interest" description="Disordered" evidence="1">
    <location>
        <begin position="74"/>
        <end position="108"/>
    </location>
</feature>
<name>A0ABW9KKT3_9BACT</name>
<comment type="caution">
    <text evidence="3">The sequence shown here is derived from an EMBL/GenBank/DDBJ whole genome shotgun (WGS) entry which is preliminary data.</text>
</comment>
<evidence type="ECO:0000313" key="3">
    <source>
        <dbReference type="EMBL" id="MFN2976401.1"/>
    </source>
</evidence>
<proteinExistence type="predicted"/>
<dbReference type="EMBL" id="JBJYXY010000001">
    <property type="protein sequence ID" value="MFN2976401.1"/>
    <property type="molecule type" value="Genomic_DNA"/>
</dbReference>
<reference evidence="3 4" key="1">
    <citation type="submission" date="2024-12" db="EMBL/GenBank/DDBJ databases">
        <authorList>
            <person name="Lee Y."/>
        </authorList>
    </citation>
    <scope>NUCLEOTIDE SEQUENCE [LARGE SCALE GENOMIC DNA]</scope>
    <source>
        <strain evidence="3 4">03SUJ4</strain>
    </source>
</reference>
<evidence type="ECO:0000256" key="1">
    <source>
        <dbReference type="SAM" id="MobiDB-lite"/>
    </source>
</evidence>
<keyword evidence="2" id="KW-0732">Signal</keyword>
<sequence length="198" mass="20203">MRARGVLGGFALAAVCLLTGCHHHAAVRAIAPAIAPPANAGPVMVSVPPPSHRSSDMPDAVTVGSSIPVVKPVKPTHRVTRRPSPPTIATNVPPAGTPAAPTPGTTATSAPAAAVNLGQLTSGTDDPAATRDGAANAMRRERDRLAGINATVQASHPGEIEQARRFLKSASDSWNAADYSATLALTTKARVLLDDLLK</sequence>
<organism evidence="3 4">
    <name type="scientific">Terriglobus aquaticus</name>
    <dbReference type="NCBI Taxonomy" id="940139"/>
    <lineage>
        <taxon>Bacteria</taxon>
        <taxon>Pseudomonadati</taxon>
        <taxon>Acidobacteriota</taxon>
        <taxon>Terriglobia</taxon>
        <taxon>Terriglobales</taxon>
        <taxon>Acidobacteriaceae</taxon>
        <taxon>Terriglobus</taxon>
    </lineage>
</organism>
<evidence type="ECO:0000313" key="4">
    <source>
        <dbReference type="Proteomes" id="UP001634747"/>
    </source>
</evidence>
<accession>A0ABW9KKT3</accession>
<evidence type="ECO:0008006" key="5">
    <source>
        <dbReference type="Google" id="ProtNLM"/>
    </source>
</evidence>
<evidence type="ECO:0000256" key="2">
    <source>
        <dbReference type="SAM" id="SignalP"/>
    </source>
</evidence>
<gene>
    <name evidence="3" type="ORF">ACK2TP_11565</name>
</gene>
<feature type="compositionally biased region" description="Low complexity" evidence="1">
    <location>
        <begin position="89"/>
        <end position="108"/>
    </location>
</feature>
<dbReference type="RefSeq" id="WP_263412121.1">
    <property type="nucleotide sequence ID" value="NZ_BAABBH010000001.1"/>
</dbReference>
<protein>
    <recommendedName>
        <fullName evidence="5">Lipoprotein</fullName>
    </recommendedName>
</protein>
<keyword evidence="4" id="KW-1185">Reference proteome</keyword>
<dbReference type="Proteomes" id="UP001634747">
    <property type="component" value="Unassembled WGS sequence"/>
</dbReference>
<feature type="signal peptide" evidence="2">
    <location>
        <begin position="1"/>
        <end position="25"/>
    </location>
</feature>
<feature type="chain" id="PRO_5045381471" description="Lipoprotein" evidence="2">
    <location>
        <begin position="26"/>
        <end position="198"/>
    </location>
</feature>